<comment type="caution">
    <text evidence="1">The sequence shown here is derived from an EMBL/GenBank/DDBJ whole genome shotgun (WGS) entry which is preliminary data.</text>
</comment>
<dbReference type="AlphaFoldDB" id="A0A932HXC4"/>
<dbReference type="InterPro" id="IPR036513">
    <property type="entry name" value="STAS_dom_sf"/>
</dbReference>
<sequence length="124" mass="13533">MRAPEVLAGGEAFRLAREEISTGARFTLSGDVDAASAEMILRALEEKAGEGEAAEFLLEEAEITDGPAAARMVDAARLLLARFRRVRLVRAPQALAHSLYRVGMLRPGSRIEMVEPREEEGRAN</sequence>
<proteinExistence type="predicted"/>
<dbReference type="EMBL" id="JACPUR010000017">
    <property type="protein sequence ID" value="MBI3127439.1"/>
    <property type="molecule type" value="Genomic_DNA"/>
</dbReference>
<evidence type="ECO:0000313" key="2">
    <source>
        <dbReference type="Proteomes" id="UP000782312"/>
    </source>
</evidence>
<gene>
    <name evidence="1" type="ORF">HYZ11_07530</name>
</gene>
<organism evidence="1 2">
    <name type="scientific">Tectimicrobiota bacterium</name>
    <dbReference type="NCBI Taxonomy" id="2528274"/>
    <lineage>
        <taxon>Bacteria</taxon>
        <taxon>Pseudomonadati</taxon>
        <taxon>Nitrospinota/Tectimicrobiota group</taxon>
        <taxon>Candidatus Tectimicrobiota</taxon>
    </lineage>
</organism>
<accession>A0A932HXC4</accession>
<dbReference type="Gene3D" id="3.30.750.24">
    <property type="entry name" value="STAS domain"/>
    <property type="match status" value="1"/>
</dbReference>
<dbReference type="Proteomes" id="UP000782312">
    <property type="component" value="Unassembled WGS sequence"/>
</dbReference>
<evidence type="ECO:0008006" key="3">
    <source>
        <dbReference type="Google" id="ProtNLM"/>
    </source>
</evidence>
<evidence type="ECO:0000313" key="1">
    <source>
        <dbReference type="EMBL" id="MBI3127439.1"/>
    </source>
</evidence>
<dbReference type="SUPFAM" id="SSF52091">
    <property type="entry name" value="SpoIIaa-like"/>
    <property type="match status" value="1"/>
</dbReference>
<protein>
    <recommendedName>
        <fullName evidence="3">STAS domain-containing protein</fullName>
    </recommendedName>
</protein>
<reference evidence="1" key="1">
    <citation type="submission" date="2020-07" db="EMBL/GenBank/DDBJ databases">
        <title>Huge and variable diversity of episymbiotic CPR bacteria and DPANN archaea in groundwater ecosystems.</title>
        <authorList>
            <person name="He C.Y."/>
            <person name="Keren R."/>
            <person name="Whittaker M."/>
            <person name="Farag I.F."/>
            <person name="Doudna J."/>
            <person name="Cate J.H.D."/>
            <person name="Banfield J.F."/>
        </authorList>
    </citation>
    <scope>NUCLEOTIDE SEQUENCE</scope>
    <source>
        <strain evidence="1">NC_groundwater_763_Ag_S-0.2um_68_21</strain>
    </source>
</reference>
<name>A0A932HXC4_UNCTE</name>